<protein>
    <submittedName>
        <fullName evidence="3">Uncharacterized protein</fullName>
    </submittedName>
</protein>
<feature type="region of interest" description="Disordered" evidence="1">
    <location>
        <begin position="247"/>
        <end position="272"/>
    </location>
</feature>
<feature type="transmembrane region" description="Helical" evidence="2">
    <location>
        <begin position="453"/>
        <end position="470"/>
    </location>
</feature>
<sequence>MSRRLVITRASTASLIHDEDQELDNFEALASSQPIPLFQLCTKAGSKKGARSRKLLSEMPSTSDPKDLRPMSQQKALSHLSALHRANSGDHHLKLATESFVSSRLESQGWDSSDDSQIQQNPLSYSRSYDSSYSFGTPLHRSVTEDTSLHLYGASFDRTYSQSPYESLRVRARLKRPETRITSGLEISGPGPQHEQPVEHAHARELGKEEKRRRFKEEVTALLKNVAQNAESSKTDDEQLQLREKAVAAQAPKTHTPPKSPISETNAASTDNASNLANEVATYADKVIRTPPGLTRPKVLHQQTTRLEEAEAWFHRDGRGQDGLRQQIAGIAGNCASTKEEQMTLLLGDIILNLYSYIAGDRTKQAANFGDFGESRIPKFPTLSDQLHHQPGNLFHTMRDEIKDALIEEAAHDRAVAKAILLSGTYLYPLKGLIYTANHPPLWQPFLSRSGKIITLGLGVTSTMFFFTYAPQAAFMTITNGAMAPISAALLVLSESSTITTFLARSFLLPDAITDTFDAALLEEGQDALVAQGRKINPKSKSHESAADAIERLGEKGGVKGVGNVEAFTPHLLLRSLLFLPLNFVPVVGTFMYVYAQGKVYGPALHERFFRLKGWGKKERERFGMAAFALEMIPFASIAFAFTNTVGAALWSADLERIMQ</sequence>
<evidence type="ECO:0000313" key="4">
    <source>
        <dbReference type="Proteomes" id="UP000246702"/>
    </source>
</evidence>
<dbReference type="STRING" id="1450535.A0A317XFC5"/>
<name>A0A317XFC5_9EURO</name>
<dbReference type="GeneID" id="37115205"/>
<dbReference type="PANTHER" id="PTHR34292">
    <property type="entry name" value="OUTER SPORE WALL PROTEIN LDS1"/>
    <property type="match status" value="1"/>
</dbReference>
<feature type="transmembrane region" description="Helical" evidence="2">
    <location>
        <begin position="632"/>
        <end position="653"/>
    </location>
</feature>
<evidence type="ECO:0000256" key="2">
    <source>
        <dbReference type="SAM" id="Phobius"/>
    </source>
</evidence>
<proteinExistence type="predicted"/>
<comment type="caution">
    <text evidence="3">The sequence shown here is derived from an EMBL/GenBank/DDBJ whole genome shotgun (WGS) entry which is preliminary data.</text>
</comment>
<keyword evidence="2" id="KW-1133">Transmembrane helix</keyword>
<feature type="region of interest" description="Disordered" evidence="1">
    <location>
        <begin position="183"/>
        <end position="212"/>
    </location>
</feature>
<evidence type="ECO:0000313" key="3">
    <source>
        <dbReference type="EMBL" id="PWY95758.1"/>
    </source>
</evidence>
<dbReference type="AlphaFoldDB" id="A0A317XFC5"/>
<keyword evidence="2" id="KW-0472">Membrane</keyword>
<dbReference type="Proteomes" id="UP000246702">
    <property type="component" value="Unassembled WGS sequence"/>
</dbReference>
<gene>
    <name evidence="3" type="ORF">BO94DRAFT_541858</name>
</gene>
<organism evidence="3 4">
    <name type="scientific">Aspergillus sclerotioniger CBS 115572</name>
    <dbReference type="NCBI Taxonomy" id="1450535"/>
    <lineage>
        <taxon>Eukaryota</taxon>
        <taxon>Fungi</taxon>
        <taxon>Dikarya</taxon>
        <taxon>Ascomycota</taxon>
        <taxon>Pezizomycotina</taxon>
        <taxon>Eurotiomycetes</taxon>
        <taxon>Eurotiomycetidae</taxon>
        <taxon>Eurotiales</taxon>
        <taxon>Aspergillaceae</taxon>
        <taxon>Aspergillus</taxon>
        <taxon>Aspergillus subgen. Circumdati</taxon>
    </lineage>
</organism>
<accession>A0A317XFC5</accession>
<feature type="compositionally biased region" description="Polar residues" evidence="1">
    <location>
        <begin position="262"/>
        <end position="272"/>
    </location>
</feature>
<dbReference type="EMBL" id="MSFK01000002">
    <property type="protein sequence ID" value="PWY95758.1"/>
    <property type="molecule type" value="Genomic_DNA"/>
</dbReference>
<dbReference type="RefSeq" id="XP_025472519.1">
    <property type="nucleotide sequence ID" value="XM_025613062.1"/>
</dbReference>
<evidence type="ECO:0000256" key="1">
    <source>
        <dbReference type="SAM" id="MobiDB-lite"/>
    </source>
</evidence>
<keyword evidence="4" id="KW-1185">Reference proteome</keyword>
<dbReference type="GO" id="GO:0005619">
    <property type="term" value="C:ascospore wall"/>
    <property type="evidence" value="ECO:0007669"/>
    <property type="project" value="TreeGrafter"/>
</dbReference>
<dbReference type="PANTHER" id="PTHR34292:SF2">
    <property type="entry name" value="OUTER SPORE WALL PROTEIN LDS1"/>
    <property type="match status" value="1"/>
</dbReference>
<dbReference type="OrthoDB" id="10251048at2759"/>
<dbReference type="GO" id="GO:0005811">
    <property type="term" value="C:lipid droplet"/>
    <property type="evidence" value="ECO:0007669"/>
    <property type="project" value="TreeGrafter"/>
</dbReference>
<feature type="compositionally biased region" description="Basic and acidic residues" evidence="1">
    <location>
        <begin position="196"/>
        <end position="212"/>
    </location>
</feature>
<feature type="region of interest" description="Disordered" evidence="1">
    <location>
        <begin position="49"/>
        <end position="73"/>
    </location>
</feature>
<feature type="transmembrane region" description="Helical" evidence="2">
    <location>
        <begin position="577"/>
        <end position="596"/>
    </location>
</feature>
<dbReference type="GO" id="GO:0005628">
    <property type="term" value="C:prospore membrane"/>
    <property type="evidence" value="ECO:0007669"/>
    <property type="project" value="TreeGrafter"/>
</dbReference>
<keyword evidence="2" id="KW-0812">Transmembrane</keyword>
<dbReference type="InterPro" id="IPR052786">
    <property type="entry name" value="Spore_wall_assembly"/>
</dbReference>
<reference evidence="3 4" key="1">
    <citation type="submission" date="2016-12" db="EMBL/GenBank/DDBJ databases">
        <title>The genomes of Aspergillus section Nigri reveals drivers in fungal speciation.</title>
        <authorList>
            <consortium name="DOE Joint Genome Institute"/>
            <person name="Vesth T.C."/>
            <person name="Nybo J."/>
            <person name="Theobald S."/>
            <person name="Brandl J."/>
            <person name="Frisvad J.C."/>
            <person name="Nielsen K.F."/>
            <person name="Lyhne E.K."/>
            <person name="Kogle M.E."/>
            <person name="Kuo A."/>
            <person name="Riley R."/>
            <person name="Clum A."/>
            <person name="Nolan M."/>
            <person name="Lipzen A."/>
            <person name="Salamov A."/>
            <person name="Henrissat B."/>
            <person name="Wiebenga A."/>
            <person name="De Vries R.P."/>
            <person name="Grigoriev I.V."/>
            <person name="Mortensen U.H."/>
            <person name="Andersen M.R."/>
            <person name="Baker S.E."/>
        </authorList>
    </citation>
    <scope>NUCLEOTIDE SEQUENCE [LARGE SCALE GENOMIC DNA]</scope>
    <source>
        <strain evidence="3 4">CBS 115572</strain>
    </source>
</reference>